<feature type="non-terminal residue" evidence="1">
    <location>
        <position position="1"/>
    </location>
</feature>
<keyword evidence="2" id="KW-1185">Reference proteome</keyword>
<gene>
    <name evidence="1" type="ORF">AFUS01_LOCUS23557</name>
</gene>
<dbReference type="EMBL" id="CAJVCH010285381">
    <property type="protein sequence ID" value="CAG7784898.1"/>
    <property type="molecule type" value="Genomic_DNA"/>
</dbReference>
<dbReference type="Proteomes" id="UP000708208">
    <property type="component" value="Unassembled WGS sequence"/>
</dbReference>
<dbReference type="AlphaFoldDB" id="A0A8J2K9U3"/>
<comment type="caution">
    <text evidence="1">The sequence shown here is derived from an EMBL/GenBank/DDBJ whole genome shotgun (WGS) entry which is preliminary data.</text>
</comment>
<accession>A0A8J2K9U3</accession>
<evidence type="ECO:0000313" key="1">
    <source>
        <dbReference type="EMBL" id="CAG7784898.1"/>
    </source>
</evidence>
<reference evidence="1" key="1">
    <citation type="submission" date="2021-06" db="EMBL/GenBank/DDBJ databases">
        <authorList>
            <person name="Hodson N. C."/>
            <person name="Mongue J. A."/>
            <person name="Jaron S. K."/>
        </authorList>
    </citation>
    <scope>NUCLEOTIDE SEQUENCE</scope>
</reference>
<organism evidence="1 2">
    <name type="scientific">Allacma fusca</name>
    <dbReference type="NCBI Taxonomy" id="39272"/>
    <lineage>
        <taxon>Eukaryota</taxon>
        <taxon>Metazoa</taxon>
        <taxon>Ecdysozoa</taxon>
        <taxon>Arthropoda</taxon>
        <taxon>Hexapoda</taxon>
        <taxon>Collembola</taxon>
        <taxon>Symphypleona</taxon>
        <taxon>Sminthuridae</taxon>
        <taxon>Allacma</taxon>
    </lineage>
</organism>
<evidence type="ECO:0000313" key="2">
    <source>
        <dbReference type="Proteomes" id="UP000708208"/>
    </source>
</evidence>
<name>A0A8J2K9U3_9HEXA</name>
<proteinExistence type="predicted"/>
<sequence length="100" mass="11283">MKDKAEIFISDNYYNKMVRPVGPSSQEKVRRILWWSTVYGGSSGFFAVGVGKDLVSLVTKCKFKCKFTVDKSQLENSHGVIFHGWGDDLPVETIFVGDKM</sequence>
<protein>
    <submittedName>
        <fullName evidence="1">Uncharacterized protein</fullName>
    </submittedName>
</protein>